<dbReference type="SUPFAM" id="SSF161098">
    <property type="entry name" value="MetI-like"/>
    <property type="match status" value="1"/>
</dbReference>
<dbReference type="Pfam" id="PF00528">
    <property type="entry name" value="BPD_transp_1"/>
    <property type="match status" value="1"/>
</dbReference>
<gene>
    <name evidence="10" type="ORF">SAMN05216252_107111</name>
</gene>
<dbReference type="GO" id="GO:0055085">
    <property type="term" value="P:transmembrane transport"/>
    <property type="evidence" value="ECO:0007669"/>
    <property type="project" value="InterPro"/>
</dbReference>
<feature type="transmembrane region" description="Helical" evidence="7">
    <location>
        <begin position="196"/>
        <end position="220"/>
    </location>
</feature>
<accession>A0A239FWK3</accession>
<dbReference type="InterPro" id="IPR000515">
    <property type="entry name" value="MetI-like"/>
</dbReference>
<evidence type="ECO:0000256" key="5">
    <source>
        <dbReference type="ARBA" id="ARBA00022989"/>
    </source>
</evidence>
<feature type="transmembrane region" description="Helical" evidence="7">
    <location>
        <begin position="116"/>
        <end position="137"/>
    </location>
</feature>
<dbReference type="InterPro" id="IPR035906">
    <property type="entry name" value="MetI-like_sf"/>
</dbReference>
<keyword evidence="2 7" id="KW-0813">Transport</keyword>
<feature type="region of interest" description="Disordered" evidence="8">
    <location>
        <begin position="1"/>
        <end position="40"/>
    </location>
</feature>
<keyword evidence="5 7" id="KW-1133">Transmembrane helix</keyword>
<sequence length="342" mass="37917">MAAPPTTGPGSVAVDATGGGPGRPRFRPRRSAPAHHLPRPAARAARRGVLSFWPQYLAISPFYLVFGVFMLWPVFYSLYLAFHRWDGIGEMQFVGLQQFHFLMDDPVFWLSIRNTLAIWVLSTVPTLLGALVLATLLNSVRRFKSFYRIALFLPNVTSIVAIAIFFGAVFSNNFGLVNAILHMAGLPEVQWMSNPWTIKLVIALLMTWQWTGYNMIIYLAGMQAIPGEVYEAARIDGAGPVRTFLRITIPILRPIILFTVVISTVNGLQSFTEPQVLFGSNAANANLGGPGQAGLTTLLYFYQSAFSNNDFGYGAAIVWAFFVLILVLVVVNWRLVQRGRKS</sequence>
<keyword evidence="11" id="KW-1185">Reference proteome</keyword>
<comment type="similarity">
    <text evidence="7">Belongs to the binding-protein-dependent transport system permease family.</text>
</comment>
<dbReference type="EMBL" id="FZOF01000007">
    <property type="protein sequence ID" value="SNS61269.1"/>
    <property type="molecule type" value="Genomic_DNA"/>
</dbReference>
<dbReference type="Proteomes" id="UP000198280">
    <property type="component" value="Unassembled WGS sequence"/>
</dbReference>
<name>A0A239FWK3_9ACTN</name>
<evidence type="ECO:0000256" key="2">
    <source>
        <dbReference type="ARBA" id="ARBA00022448"/>
    </source>
</evidence>
<keyword evidence="4 7" id="KW-0812">Transmembrane</keyword>
<dbReference type="PROSITE" id="PS50928">
    <property type="entry name" value="ABC_TM1"/>
    <property type="match status" value="1"/>
</dbReference>
<feature type="transmembrane region" description="Helical" evidence="7">
    <location>
        <begin position="56"/>
        <end position="75"/>
    </location>
</feature>
<comment type="subcellular location">
    <subcellularLocation>
        <location evidence="1 7">Cell membrane</location>
        <topology evidence="1 7">Multi-pass membrane protein</topology>
    </subcellularLocation>
</comment>
<protein>
    <submittedName>
        <fullName evidence="10">Carbohydrate ABC transporter membrane protein 1, CUT1 family</fullName>
    </submittedName>
</protein>
<dbReference type="CDD" id="cd06261">
    <property type="entry name" value="TM_PBP2"/>
    <property type="match status" value="1"/>
</dbReference>
<evidence type="ECO:0000256" key="7">
    <source>
        <dbReference type="RuleBase" id="RU363032"/>
    </source>
</evidence>
<dbReference type="InterPro" id="IPR051393">
    <property type="entry name" value="ABC_transporter_permease"/>
</dbReference>
<dbReference type="Gene3D" id="1.10.3720.10">
    <property type="entry name" value="MetI-like"/>
    <property type="match status" value="1"/>
</dbReference>
<feature type="transmembrane region" description="Helical" evidence="7">
    <location>
        <begin position="311"/>
        <end position="333"/>
    </location>
</feature>
<dbReference type="GO" id="GO:0005886">
    <property type="term" value="C:plasma membrane"/>
    <property type="evidence" value="ECO:0007669"/>
    <property type="project" value="UniProtKB-SubCell"/>
</dbReference>
<evidence type="ECO:0000256" key="8">
    <source>
        <dbReference type="SAM" id="MobiDB-lite"/>
    </source>
</evidence>
<evidence type="ECO:0000313" key="11">
    <source>
        <dbReference type="Proteomes" id="UP000198280"/>
    </source>
</evidence>
<dbReference type="PANTHER" id="PTHR30193:SF37">
    <property type="entry name" value="INNER MEMBRANE ABC TRANSPORTER PERMEASE PROTEIN YCJO"/>
    <property type="match status" value="1"/>
</dbReference>
<evidence type="ECO:0000256" key="3">
    <source>
        <dbReference type="ARBA" id="ARBA00022475"/>
    </source>
</evidence>
<evidence type="ECO:0000256" key="6">
    <source>
        <dbReference type="ARBA" id="ARBA00023136"/>
    </source>
</evidence>
<dbReference type="AlphaFoldDB" id="A0A239FWK3"/>
<feature type="transmembrane region" description="Helical" evidence="7">
    <location>
        <begin position="149"/>
        <end position="170"/>
    </location>
</feature>
<proteinExistence type="inferred from homology"/>
<evidence type="ECO:0000313" key="10">
    <source>
        <dbReference type="EMBL" id="SNS61269.1"/>
    </source>
</evidence>
<evidence type="ECO:0000259" key="9">
    <source>
        <dbReference type="PROSITE" id="PS50928"/>
    </source>
</evidence>
<feature type="transmembrane region" description="Helical" evidence="7">
    <location>
        <begin position="251"/>
        <end position="271"/>
    </location>
</feature>
<dbReference type="PANTHER" id="PTHR30193">
    <property type="entry name" value="ABC TRANSPORTER PERMEASE PROTEIN"/>
    <property type="match status" value="1"/>
</dbReference>
<evidence type="ECO:0000256" key="4">
    <source>
        <dbReference type="ARBA" id="ARBA00022692"/>
    </source>
</evidence>
<evidence type="ECO:0000256" key="1">
    <source>
        <dbReference type="ARBA" id="ARBA00004651"/>
    </source>
</evidence>
<keyword evidence="3" id="KW-1003">Cell membrane</keyword>
<feature type="domain" description="ABC transmembrane type-1" evidence="9">
    <location>
        <begin position="112"/>
        <end position="332"/>
    </location>
</feature>
<feature type="compositionally biased region" description="Basic residues" evidence="8">
    <location>
        <begin position="24"/>
        <end position="38"/>
    </location>
</feature>
<reference evidence="10 11" key="1">
    <citation type="submission" date="2017-06" db="EMBL/GenBank/DDBJ databases">
        <authorList>
            <person name="Kim H.J."/>
            <person name="Triplett B.A."/>
        </authorList>
    </citation>
    <scope>NUCLEOTIDE SEQUENCE [LARGE SCALE GENOMIC DNA]</scope>
    <source>
        <strain evidence="10 11">CGMCC 4.1858</strain>
    </source>
</reference>
<keyword evidence="6 7" id="KW-0472">Membrane</keyword>
<organism evidence="10 11">
    <name type="scientific">Actinacidiphila glaucinigra</name>
    <dbReference type="NCBI Taxonomy" id="235986"/>
    <lineage>
        <taxon>Bacteria</taxon>
        <taxon>Bacillati</taxon>
        <taxon>Actinomycetota</taxon>
        <taxon>Actinomycetes</taxon>
        <taxon>Kitasatosporales</taxon>
        <taxon>Streptomycetaceae</taxon>
        <taxon>Actinacidiphila</taxon>
    </lineage>
</organism>